<dbReference type="PATRIC" id="fig|1705562.3.peg.3734"/>
<dbReference type="STRING" id="1705562.AMS69_16720"/>
<dbReference type="GeneID" id="99238675"/>
<gene>
    <name evidence="1" type="ORF">AMS69_16720</name>
    <name evidence="2" type="ORF">GOC83_09675</name>
</gene>
<dbReference type="EMBL" id="LIUF01000006">
    <property type="protein sequence ID" value="KOX91754.1"/>
    <property type="molecule type" value="Genomic_DNA"/>
</dbReference>
<keyword evidence="3" id="KW-1185">Reference proteome</keyword>
<protein>
    <submittedName>
        <fullName evidence="1">Uncharacterized protein</fullName>
    </submittedName>
</protein>
<evidence type="ECO:0000313" key="3">
    <source>
        <dbReference type="Proteomes" id="UP000037729"/>
    </source>
</evidence>
<dbReference type="Proteomes" id="UP000610611">
    <property type="component" value="Unassembled WGS sequence"/>
</dbReference>
<organism evidence="1 3">
    <name type="scientific">Haloarcula rubripromontorii</name>
    <dbReference type="NCBI Taxonomy" id="1705562"/>
    <lineage>
        <taxon>Archaea</taxon>
        <taxon>Methanobacteriati</taxon>
        <taxon>Methanobacteriota</taxon>
        <taxon>Stenosarchaea group</taxon>
        <taxon>Halobacteria</taxon>
        <taxon>Halobacteriales</taxon>
        <taxon>Haloarculaceae</taxon>
        <taxon>Haloarcula</taxon>
    </lineage>
</organism>
<dbReference type="Proteomes" id="UP000037729">
    <property type="component" value="Unassembled WGS sequence"/>
</dbReference>
<evidence type="ECO:0000313" key="1">
    <source>
        <dbReference type="EMBL" id="KOX91754.1"/>
    </source>
</evidence>
<reference evidence="2" key="2">
    <citation type="submission" date="2019-12" db="EMBL/GenBank/DDBJ databases">
        <title>The whole-genome sequencing of Haloarcula japonica strain pws8.</title>
        <authorList>
            <person name="Verma D.K."/>
            <person name="Gopal K."/>
            <person name="Prasad E.S."/>
        </authorList>
    </citation>
    <scope>NUCLEOTIDE SEQUENCE</scope>
    <source>
        <strain evidence="2">Pws8</strain>
    </source>
</reference>
<accession>A0A0N0BMZ4</accession>
<reference evidence="1 3" key="1">
    <citation type="submission" date="2015-08" db="EMBL/GenBank/DDBJ databases">
        <title>Genomes of Isolates from Cabo Rojo, PR.</title>
        <authorList>
            <person name="Sanchez-Nieves R.L."/>
            <person name="Montalvo-Rodriguez R."/>
        </authorList>
    </citation>
    <scope>NUCLEOTIDE SEQUENCE [LARGE SCALE GENOMIC DNA]</scope>
    <source>
        <strain evidence="1 3">SL3</strain>
    </source>
</reference>
<name>A0A0N0BMZ4_9EURY</name>
<sequence>MATDTVTLTIDDGEETDELTVPSELVDILRESPEETDPQVVGDIAMFGMTQRIHSAVHHAQGEPDEQIVALEEETSELFEERFGQSFAELTGHDH</sequence>
<proteinExistence type="predicted"/>
<dbReference type="OrthoDB" id="311268at2157"/>
<dbReference type="InterPro" id="IPR055967">
    <property type="entry name" value="DUF7545"/>
</dbReference>
<dbReference type="AlphaFoldDB" id="A0A0N0BMZ4"/>
<evidence type="ECO:0000313" key="2">
    <source>
        <dbReference type="EMBL" id="NLV06397.1"/>
    </source>
</evidence>
<dbReference type="Pfam" id="PF24411">
    <property type="entry name" value="DUF7545"/>
    <property type="match status" value="1"/>
</dbReference>
<dbReference type="EMBL" id="WOWB01000001">
    <property type="protein sequence ID" value="NLV06397.1"/>
    <property type="molecule type" value="Genomic_DNA"/>
</dbReference>
<comment type="caution">
    <text evidence="1">The sequence shown here is derived from an EMBL/GenBank/DDBJ whole genome shotgun (WGS) entry which is preliminary data.</text>
</comment>
<dbReference type="RefSeq" id="WP_014040541.1">
    <property type="nucleotide sequence ID" value="NZ_JAWJXX010000005.1"/>
</dbReference>